<keyword evidence="9 10" id="KW-0119">Carbohydrate metabolism</keyword>
<evidence type="ECO:0000256" key="6">
    <source>
        <dbReference type="ARBA" id="ARBA00018569"/>
    </source>
</evidence>
<evidence type="ECO:0000256" key="7">
    <source>
        <dbReference type="ARBA" id="ARBA00023027"/>
    </source>
</evidence>
<reference evidence="12 13" key="1">
    <citation type="submission" date="2021-12" db="EMBL/GenBank/DDBJ databases">
        <title>Discovery of the Pendulisporaceae a myxobacterial family with distinct sporulation behavior and unique specialized metabolism.</title>
        <authorList>
            <person name="Garcia R."/>
            <person name="Popoff A."/>
            <person name="Bader C.D."/>
            <person name="Loehr J."/>
            <person name="Walesch S."/>
            <person name="Walt C."/>
            <person name="Boldt J."/>
            <person name="Bunk B."/>
            <person name="Haeckl F.J.F.P.J."/>
            <person name="Gunesch A.P."/>
            <person name="Birkelbach J."/>
            <person name="Nuebel U."/>
            <person name="Pietschmann T."/>
            <person name="Bach T."/>
            <person name="Mueller R."/>
        </authorList>
    </citation>
    <scope>NUCLEOTIDE SEQUENCE [LARGE SCALE GENOMIC DNA]</scope>
    <source>
        <strain evidence="12 13">MSr12523</strain>
    </source>
</reference>
<evidence type="ECO:0000256" key="10">
    <source>
        <dbReference type="RuleBase" id="RU366046"/>
    </source>
</evidence>
<dbReference type="InterPro" id="IPR001509">
    <property type="entry name" value="Epimerase_deHydtase"/>
</dbReference>
<evidence type="ECO:0000256" key="4">
    <source>
        <dbReference type="ARBA" id="ARBA00007637"/>
    </source>
</evidence>
<evidence type="ECO:0000313" key="12">
    <source>
        <dbReference type="EMBL" id="WXA99866.1"/>
    </source>
</evidence>
<evidence type="ECO:0000313" key="13">
    <source>
        <dbReference type="Proteomes" id="UP001379533"/>
    </source>
</evidence>
<dbReference type="Pfam" id="PF01370">
    <property type="entry name" value="Epimerase"/>
    <property type="match status" value="1"/>
</dbReference>
<proteinExistence type="inferred from homology"/>
<dbReference type="Gene3D" id="3.40.50.720">
    <property type="entry name" value="NAD(P)-binding Rossmann-like Domain"/>
    <property type="match status" value="1"/>
</dbReference>
<keyword evidence="8 10" id="KW-0413">Isomerase</keyword>
<organism evidence="12 13">
    <name type="scientific">Pendulispora brunnea</name>
    <dbReference type="NCBI Taxonomy" id="2905690"/>
    <lineage>
        <taxon>Bacteria</taxon>
        <taxon>Pseudomonadati</taxon>
        <taxon>Myxococcota</taxon>
        <taxon>Myxococcia</taxon>
        <taxon>Myxococcales</taxon>
        <taxon>Sorangiineae</taxon>
        <taxon>Pendulisporaceae</taxon>
        <taxon>Pendulispora</taxon>
    </lineage>
</organism>
<dbReference type="EMBL" id="CP089982">
    <property type="protein sequence ID" value="WXA99866.1"/>
    <property type="molecule type" value="Genomic_DNA"/>
</dbReference>
<comment type="catalytic activity">
    <reaction evidence="1 10">
        <text>UDP-alpha-D-glucose = UDP-alpha-D-galactose</text>
        <dbReference type="Rhea" id="RHEA:22168"/>
        <dbReference type="ChEBI" id="CHEBI:58885"/>
        <dbReference type="ChEBI" id="CHEBI:66914"/>
        <dbReference type="EC" id="5.1.3.2"/>
    </reaction>
</comment>
<dbReference type="GO" id="GO:0003978">
    <property type="term" value="F:UDP-glucose 4-epimerase activity"/>
    <property type="evidence" value="ECO:0007669"/>
    <property type="project" value="UniProtKB-EC"/>
</dbReference>
<dbReference type="NCBIfam" id="TIGR01179">
    <property type="entry name" value="galE"/>
    <property type="match status" value="1"/>
</dbReference>
<dbReference type="PANTHER" id="PTHR43725:SF53">
    <property type="entry name" value="UDP-ARABINOSE 4-EPIMERASE 1"/>
    <property type="match status" value="1"/>
</dbReference>
<dbReference type="Proteomes" id="UP001379533">
    <property type="component" value="Chromosome"/>
</dbReference>
<evidence type="ECO:0000256" key="9">
    <source>
        <dbReference type="ARBA" id="ARBA00023277"/>
    </source>
</evidence>
<evidence type="ECO:0000259" key="11">
    <source>
        <dbReference type="Pfam" id="PF01370"/>
    </source>
</evidence>
<evidence type="ECO:0000256" key="3">
    <source>
        <dbReference type="ARBA" id="ARBA00004947"/>
    </source>
</evidence>
<dbReference type="InterPro" id="IPR036291">
    <property type="entry name" value="NAD(P)-bd_dom_sf"/>
</dbReference>
<evidence type="ECO:0000256" key="5">
    <source>
        <dbReference type="ARBA" id="ARBA00013189"/>
    </source>
</evidence>
<feature type="domain" description="NAD-dependent epimerase/dehydratase" evidence="11">
    <location>
        <begin position="4"/>
        <end position="251"/>
    </location>
</feature>
<comment type="similarity">
    <text evidence="4 10">Belongs to the NAD(P)-dependent epimerase/dehydratase family.</text>
</comment>
<dbReference type="SUPFAM" id="SSF51735">
    <property type="entry name" value="NAD(P)-binding Rossmann-fold domains"/>
    <property type="match status" value="1"/>
</dbReference>
<dbReference type="RefSeq" id="WP_394850508.1">
    <property type="nucleotide sequence ID" value="NZ_CP089982.1"/>
</dbReference>
<dbReference type="Gene3D" id="3.90.25.10">
    <property type="entry name" value="UDP-galactose 4-epimerase, domain 1"/>
    <property type="match status" value="1"/>
</dbReference>
<accession>A0ABZ2KMU4</accession>
<evidence type="ECO:0000256" key="8">
    <source>
        <dbReference type="ARBA" id="ARBA00023235"/>
    </source>
</evidence>
<evidence type="ECO:0000256" key="2">
    <source>
        <dbReference type="ARBA" id="ARBA00001911"/>
    </source>
</evidence>
<gene>
    <name evidence="12" type="primary">galE</name>
    <name evidence="12" type="ORF">LZC95_24000</name>
</gene>
<sequence>MRLFVTGGAGYIGSVVAAKLLQAGHDVTVFDNLSTGHRELVPKAARFIQGDLLDRAAVLAAVGSGFDAVLHFAAKSLVGESAQKPSLYFGENVGGAVNLVDAMREAKVPSIVFSSTAAVYGEPDVVPIPEDAPPRPVNAYGASKLAIDQLLGFSGAAHGLKAVSLRYFNVGGAFGHQGERHTIETHVIPRILTAASQDESFDVYGTDYPTPDGTAVRDYVHVADLADAHLLALLDMAERGEPGQHRIYNLGNGEGFSVRQVLEVARQVTQKPIPANERPRRAGDPVRLVASSDKVRRELGWNPQRSDLASIISDAWAFMTKGRA</sequence>
<comment type="subunit">
    <text evidence="10">Homodimer.</text>
</comment>
<evidence type="ECO:0000256" key="1">
    <source>
        <dbReference type="ARBA" id="ARBA00000083"/>
    </source>
</evidence>
<comment type="cofactor">
    <cofactor evidence="2 10">
        <name>NAD(+)</name>
        <dbReference type="ChEBI" id="CHEBI:57540"/>
    </cofactor>
</comment>
<protein>
    <recommendedName>
        <fullName evidence="6 10">UDP-glucose 4-epimerase</fullName>
        <ecNumber evidence="5 10">5.1.3.2</ecNumber>
    </recommendedName>
</protein>
<name>A0ABZ2KMU4_9BACT</name>
<keyword evidence="7 10" id="KW-0520">NAD</keyword>
<dbReference type="PANTHER" id="PTHR43725">
    <property type="entry name" value="UDP-GLUCOSE 4-EPIMERASE"/>
    <property type="match status" value="1"/>
</dbReference>
<dbReference type="InterPro" id="IPR005886">
    <property type="entry name" value="UDP_G4E"/>
</dbReference>
<dbReference type="EC" id="5.1.3.2" evidence="5 10"/>
<keyword evidence="13" id="KW-1185">Reference proteome</keyword>
<dbReference type="CDD" id="cd05247">
    <property type="entry name" value="UDP_G4E_1_SDR_e"/>
    <property type="match status" value="1"/>
</dbReference>
<comment type="pathway">
    <text evidence="3 10">Carbohydrate metabolism; galactose metabolism.</text>
</comment>